<organism evidence="1 2">
    <name type="scientific">Heterorhabditis bacteriophora</name>
    <name type="common">Entomopathogenic nematode worm</name>
    <dbReference type="NCBI Taxonomy" id="37862"/>
    <lineage>
        <taxon>Eukaryota</taxon>
        <taxon>Metazoa</taxon>
        <taxon>Ecdysozoa</taxon>
        <taxon>Nematoda</taxon>
        <taxon>Chromadorea</taxon>
        <taxon>Rhabditida</taxon>
        <taxon>Rhabditina</taxon>
        <taxon>Rhabditomorpha</taxon>
        <taxon>Strongyloidea</taxon>
        <taxon>Heterorhabditidae</taxon>
        <taxon>Heterorhabditis</taxon>
    </lineage>
</organism>
<protein>
    <submittedName>
        <fullName evidence="2">Uncharacterized protein</fullName>
    </submittedName>
</protein>
<dbReference type="Proteomes" id="UP000095283">
    <property type="component" value="Unplaced"/>
</dbReference>
<name>A0A1I7XSM2_HETBA</name>
<proteinExistence type="predicted"/>
<accession>A0A1I7XSM2</accession>
<dbReference type="AlphaFoldDB" id="A0A1I7XSM2"/>
<evidence type="ECO:0000313" key="2">
    <source>
        <dbReference type="WBParaSite" id="Hba_20534"/>
    </source>
</evidence>
<sequence>MPAVMPSNLDTIVNAGLHYGFNVRILVPDRICTTVTGDRRWSYLHTNSSIRQKMTVEKSNKQ</sequence>
<reference evidence="2" key="1">
    <citation type="submission" date="2016-11" db="UniProtKB">
        <authorList>
            <consortium name="WormBaseParasite"/>
        </authorList>
    </citation>
    <scope>IDENTIFICATION</scope>
</reference>
<keyword evidence="1" id="KW-1185">Reference proteome</keyword>
<evidence type="ECO:0000313" key="1">
    <source>
        <dbReference type="Proteomes" id="UP000095283"/>
    </source>
</evidence>
<dbReference type="WBParaSite" id="Hba_20534">
    <property type="protein sequence ID" value="Hba_20534"/>
    <property type="gene ID" value="Hba_20534"/>
</dbReference>